<dbReference type="SUPFAM" id="SSF56300">
    <property type="entry name" value="Metallo-dependent phosphatases"/>
    <property type="match status" value="1"/>
</dbReference>
<evidence type="ECO:0000313" key="4">
    <source>
        <dbReference type="Proteomes" id="UP001150924"/>
    </source>
</evidence>
<name>A0A9X3ENZ8_9BACT</name>
<evidence type="ECO:0000256" key="1">
    <source>
        <dbReference type="ARBA" id="ARBA00005662"/>
    </source>
</evidence>
<dbReference type="InterPro" id="IPR019079">
    <property type="entry name" value="Capsule_synth_CapA"/>
</dbReference>
<keyword evidence="4" id="KW-1185">Reference proteome</keyword>
<evidence type="ECO:0000313" key="3">
    <source>
        <dbReference type="EMBL" id="MCY1006759.1"/>
    </source>
</evidence>
<proteinExistence type="inferred from homology"/>
<accession>A0A9X3ENZ8</accession>
<dbReference type="RefSeq" id="WP_267769124.1">
    <property type="nucleotide sequence ID" value="NZ_JAPNKE010000002.1"/>
</dbReference>
<dbReference type="Proteomes" id="UP001150924">
    <property type="component" value="Unassembled WGS sequence"/>
</dbReference>
<reference evidence="3" key="1">
    <citation type="submission" date="2022-11" db="EMBL/GenBank/DDBJ databases">
        <title>Minimal conservation of predation-associated metabolite biosynthetic gene clusters underscores biosynthetic potential of Myxococcota including descriptions for ten novel species: Archangium lansinium sp. nov., Myxococcus landrumus sp. nov., Nannocystis bai.</title>
        <authorList>
            <person name="Ahearne A."/>
            <person name="Stevens C."/>
            <person name="Phillips K."/>
        </authorList>
    </citation>
    <scope>NUCLEOTIDE SEQUENCE</scope>
    <source>
        <strain evidence="3">Na p29</strain>
    </source>
</reference>
<comment type="caution">
    <text evidence="3">The sequence shown here is derived from an EMBL/GenBank/DDBJ whole genome shotgun (WGS) entry which is preliminary data.</text>
</comment>
<dbReference type="AlphaFoldDB" id="A0A9X3ENZ8"/>
<dbReference type="PANTHER" id="PTHR33393:SF13">
    <property type="entry name" value="PGA BIOSYNTHESIS PROTEIN CAPA"/>
    <property type="match status" value="1"/>
</dbReference>
<dbReference type="Pfam" id="PF09587">
    <property type="entry name" value="PGA_cap"/>
    <property type="match status" value="1"/>
</dbReference>
<comment type="similarity">
    <text evidence="1">Belongs to the CapA family.</text>
</comment>
<dbReference type="PANTHER" id="PTHR33393">
    <property type="entry name" value="POLYGLUTAMINE SYNTHESIS ACCESSORY PROTEIN RV0574C-RELATED"/>
    <property type="match status" value="1"/>
</dbReference>
<feature type="domain" description="Capsule synthesis protein CapA" evidence="2">
    <location>
        <begin position="34"/>
        <end position="244"/>
    </location>
</feature>
<evidence type="ECO:0000259" key="2">
    <source>
        <dbReference type="SMART" id="SM00854"/>
    </source>
</evidence>
<dbReference type="SMART" id="SM00854">
    <property type="entry name" value="PGA_cap"/>
    <property type="match status" value="1"/>
</dbReference>
<gene>
    <name evidence="3" type="ORF">OV079_14595</name>
</gene>
<dbReference type="PROSITE" id="PS51257">
    <property type="entry name" value="PROKAR_LIPOPROTEIN"/>
    <property type="match status" value="1"/>
</dbReference>
<dbReference type="EMBL" id="JAPNKE010000002">
    <property type="protein sequence ID" value="MCY1006759.1"/>
    <property type="molecule type" value="Genomic_DNA"/>
</dbReference>
<dbReference type="InterPro" id="IPR029052">
    <property type="entry name" value="Metallo-depent_PP-like"/>
</dbReference>
<organism evidence="3 4">
    <name type="scientific">Nannocystis pusilla</name>
    <dbReference type="NCBI Taxonomy" id="889268"/>
    <lineage>
        <taxon>Bacteria</taxon>
        <taxon>Pseudomonadati</taxon>
        <taxon>Myxococcota</taxon>
        <taxon>Polyangia</taxon>
        <taxon>Nannocystales</taxon>
        <taxon>Nannocystaceae</taxon>
        <taxon>Nannocystis</taxon>
    </lineage>
</organism>
<dbReference type="InterPro" id="IPR052169">
    <property type="entry name" value="CW_Biosynth-Accessory"/>
</dbReference>
<sequence>MRAIAVIGLGAALACGSEAGLADRRGGEAPAAVELWFAGDVHLGPGGVGALAGLGAAMADASGVVNLEGPIDPRGVHGVEREPAALRLFNGTGTPEELARAGVAAVGLANNHAGDAGPAGQANTAAALRAAGLAPFGGAAGVAVIERDGLRVALAGFDLADEVPPELPAALAEARRAGDVLAVGFHTTGPPLYLPEPPLRRAVDLAFEAGAAVVVAHGSHSLAGAELRGRGVVAWGLGNAAFACDCTEEREALVLRVRLGRDGVESAALLPIDAGLGGQPARVAADPGPVLDLLQALGVAGRRDADRLTLTP</sequence>
<protein>
    <submittedName>
        <fullName evidence="3">CapA family protein</fullName>
    </submittedName>
</protein>